<gene>
    <name evidence="4" type="ORF">ACFPQ6_09420</name>
</gene>
<name>A0ABW1DL36_9DEIO</name>
<keyword evidence="2" id="KW-0288">FMN</keyword>
<dbReference type="Gene3D" id="3.20.20.70">
    <property type="entry name" value="Aldolase class I"/>
    <property type="match status" value="1"/>
</dbReference>
<dbReference type="RefSeq" id="WP_380048659.1">
    <property type="nucleotide sequence ID" value="NZ_JBHSOH010000007.1"/>
</dbReference>
<evidence type="ECO:0000256" key="1">
    <source>
        <dbReference type="ARBA" id="ARBA00022630"/>
    </source>
</evidence>
<evidence type="ECO:0000256" key="3">
    <source>
        <dbReference type="ARBA" id="ARBA00023002"/>
    </source>
</evidence>
<dbReference type="Proteomes" id="UP001595979">
    <property type="component" value="Unassembled WGS sequence"/>
</dbReference>
<dbReference type="EMBL" id="JBHSOH010000007">
    <property type="protein sequence ID" value="MFC5848529.1"/>
    <property type="molecule type" value="Genomic_DNA"/>
</dbReference>
<dbReference type="EC" id="1.13.12.-" evidence="4"/>
<dbReference type="GO" id="GO:0004497">
    <property type="term" value="F:monooxygenase activity"/>
    <property type="evidence" value="ECO:0007669"/>
    <property type="project" value="UniProtKB-KW"/>
</dbReference>
<dbReference type="InterPro" id="IPR013785">
    <property type="entry name" value="Aldolase_TIM"/>
</dbReference>
<dbReference type="Pfam" id="PF03060">
    <property type="entry name" value="NMO"/>
    <property type="match status" value="1"/>
</dbReference>
<protein>
    <submittedName>
        <fullName evidence="4">Nitronate monooxygenase</fullName>
        <ecNumber evidence="4">1.13.12.-</ecNumber>
    </submittedName>
</protein>
<keyword evidence="5" id="KW-1185">Reference proteome</keyword>
<dbReference type="InterPro" id="IPR004136">
    <property type="entry name" value="NMO"/>
</dbReference>
<dbReference type="SUPFAM" id="SSF51412">
    <property type="entry name" value="Inosine monophosphate dehydrogenase (IMPDH)"/>
    <property type="match status" value="1"/>
</dbReference>
<sequence length="483" mass="51006">MTNVPPSPTTAPLPRIIQGGMGVAISDWGLAQAVSRTGQLGVVSGTGIDNVLVRRLQDGDPGGHVRRALAHYPDQDAAAAALKTYFLPEGRAPEQPYKRVPLPSIANHRTAWNLAVMGGFVEVWLAREGHDNPVGVNLLTKLQMHTLPSLYGAVLAGVDTVIMGAGIPREIPGVLDNFARGLPGSVRLDVKGAEGSGPLLTFDPAEYGFGGVTLARPKFYPIVTSHVLAGVLARKASGSIEGFIIEGPTAGGHNAPPRGQVTYDELGQPVYGERDVADLGEMRKLGLPFWLAGSYGSPEAMQSALDQGAAGVQLGTLFAFCADSGMRDELRTRVQRRAHEDRLTVFTDPLASPTGFPFKVAQLPGTLAEEELYQARTRICDIGYLREAAEVEGKVVLRCPAEPVDAFLSKGGKLESTVGRKCLCNALMADAGYAQIQKGGLMELPLVTSGDSIADVPKWPEGYSAADVIETLLAGVRGAALSV</sequence>
<evidence type="ECO:0000313" key="5">
    <source>
        <dbReference type="Proteomes" id="UP001595979"/>
    </source>
</evidence>
<evidence type="ECO:0000256" key="2">
    <source>
        <dbReference type="ARBA" id="ARBA00022643"/>
    </source>
</evidence>
<accession>A0ABW1DL36</accession>
<dbReference type="PANTHER" id="PTHR32332:SF33">
    <property type="entry name" value="NITRONATE MONOOXYGENASE DOMAIN-CONTAINING PROTEIN"/>
    <property type="match status" value="1"/>
</dbReference>
<comment type="caution">
    <text evidence="4">The sequence shown here is derived from an EMBL/GenBank/DDBJ whole genome shotgun (WGS) entry which is preliminary data.</text>
</comment>
<reference evidence="5" key="1">
    <citation type="journal article" date="2019" name="Int. J. Syst. Evol. Microbiol.">
        <title>The Global Catalogue of Microorganisms (GCM) 10K type strain sequencing project: providing services to taxonomists for standard genome sequencing and annotation.</title>
        <authorList>
            <consortium name="The Broad Institute Genomics Platform"/>
            <consortium name="The Broad Institute Genome Sequencing Center for Infectious Disease"/>
            <person name="Wu L."/>
            <person name="Ma J."/>
        </authorList>
    </citation>
    <scope>NUCLEOTIDE SEQUENCE [LARGE SCALE GENOMIC DNA]</scope>
    <source>
        <strain evidence="5">CGMCC 1.15053</strain>
    </source>
</reference>
<dbReference type="PANTHER" id="PTHR32332">
    <property type="entry name" value="2-NITROPROPANE DIOXYGENASE"/>
    <property type="match status" value="1"/>
</dbReference>
<keyword evidence="3 4" id="KW-0560">Oxidoreductase</keyword>
<dbReference type="CDD" id="cd04730">
    <property type="entry name" value="NPD_like"/>
    <property type="match status" value="1"/>
</dbReference>
<proteinExistence type="predicted"/>
<keyword evidence="1" id="KW-0285">Flavoprotein</keyword>
<evidence type="ECO:0000313" key="4">
    <source>
        <dbReference type="EMBL" id="MFC5848529.1"/>
    </source>
</evidence>
<organism evidence="4 5">
    <name type="scientific">Deinococcus petrolearius</name>
    <dbReference type="NCBI Taxonomy" id="1751295"/>
    <lineage>
        <taxon>Bacteria</taxon>
        <taxon>Thermotogati</taxon>
        <taxon>Deinococcota</taxon>
        <taxon>Deinococci</taxon>
        <taxon>Deinococcales</taxon>
        <taxon>Deinococcaceae</taxon>
        <taxon>Deinococcus</taxon>
    </lineage>
</organism>
<keyword evidence="4" id="KW-0503">Monooxygenase</keyword>